<name>A0ABW1M2T0_9ACTN</name>
<evidence type="ECO:0000313" key="1">
    <source>
        <dbReference type="EMBL" id="MFC6057635.1"/>
    </source>
</evidence>
<keyword evidence="2" id="KW-1185">Reference proteome</keyword>
<comment type="caution">
    <text evidence="1">The sequence shown here is derived from an EMBL/GenBank/DDBJ whole genome shotgun (WGS) entry which is preliminary data.</text>
</comment>
<protein>
    <recommendedName>
        <fullName evidence="3">MafI family immunity protein</fullName>
    </recommendedName>
</protein>
<sequence length="94" mass="10345">MNAPYSPGVLIRSAAESIARRLAGEQRPVGALRSVVHMVDNDEAELAVDDLVRVIEYFGIPILRSEYDQLVSAATQLDSMDSLTETEIHRFISG</sequence>
<reference evidence="2" key="1">
    <citation type="journal article" date="2019" name="Int. J. Syst. Evol. Microbiol.">
        <title>The Global Catalogue of Microorganisms (GCM) 10K type strain sequencing project: providing services to taxonomists for standard genome sequencing and annotation.</title>
        <authorList>
            <consortium name="The Broad Institute Genomics Platform"/>
            <consortium name="The Broad Institute Genome Sequencing Center for Infectious Disease"/>
            <person name="Wu L."/>
            <person name="Ma J."/>
        </authorList>
    </citation>
    <scope>NUCLEOTIDE SEQUENCE [LARGE SCALE GENOMIC DNA]</scope>
    <source>
        <strain evidence="2">JCM 12763</strain>
    </source>
</reference>
<dbReference type="EMBL" id="JBHSPT010000045">
    <property type="protein sequence ID" value="MFC6057635.1"/>
    <property type="molecule type" value="Genomic_DNA"/>
</dbReference>
<gene>
    <name evidence="1" type="ORF">ACFP50_19910</name>
</gene>
<accession>A0ABW1M2T0</accession>
<organism evidence="1 2">
    <name type="scientific">Streptomyces pratens</name>
    <dbReference type="NCBI Taxonomy" id="887456"/>
    <lineage>
        <taxon>Bacteria</taxon>
        <taxon>Bacillati</taxon>
        <taxon>Actinomycetota</taxon>
        <taxon>Actinomycetes</taxon>
        <taxon>Kitasatosporales</taxon>
        <taxon>Streptomycetaceae</taxon>
        <taxon>Streptomyces</taxon>
    </lineage>
</organism>
<proteinExistence type="predicted"/>
<evidence type="ECO:0000313" key="2">
    <source>
        <dbReference type="Proteomes" id="UP001596242"/>
    </source>
</evidence>
<dbReference type="RefSeq" id="WP_386399561.1">
    <property type="nucleotide sequence ID" value="NZ_JBHSPT010000045.1"/>
</dbReference>
<dbReference type="Proteomes" id="UP001596242">
    <property type="component" value="Unassembled WGS sequence"/>
</dbReference>
<evidence type="ECO:0008006" key="3">
    <source>
        <dbReference type="Google" id="ProtNLM"/>
    </source>
</evidence>